<reference evidence="3 4" key="1">
    <citation type="submission" date="2019-01" db="EMBL/GenBank/DDBJ databases">
        <authorList>
            <person name="Ferrante I. M."/>
        </authorList>
    </citation>
    <scope>NUCLEOTIDE SEQUENCE [LARGE SCALE GENOMIC DNA]</scope>
    <source>
        <strain evidence="3 4">B856</strain>
    </source>
</reference>
<keyword evidence="4" id="KW-1185">Reference proteome</keyword>
<feature type="region of interest" description="Disordered" evidence="1">
    <location>
        <begin position="519"/>
        <end position="551"/>
    </location>
</feature>
<dbReference type="AlphaFoldDB" id="A0A448Z3I3"/>
<feature type="transmembrane region" description="Helical" evidence="2">
    <location>
        <begin position="696"/>
        <end position="715"/>
    </location>
</feature>
<evidence type="ECO:0000256" key="1">
    <source>
        <dbReference type="SAM" id="MobiDB-lite"/>
    </source>
</evidence>
<feature type="region of interest" description="Disordered" evidence="1">
    <location>
        <begin position="1"/>
        <end position="54"/>
    </location>
</feature>
<evidence type="ECO:0000313" key="4">
    <source>
        <dbReference type="Proteomes" id="UP000291116"/>
    </source>
</evidence>
<feature type="transmembrane region" description="Helical" evidence="2">
    <location>
        <begin position="638"/>
        <end position="657"/>
    </location>
</feature>
<dbReference type="PANTHER" id="PTHR36911:SF3">
    <property type="entry name" value="GATA ZINC FINGER DOMAIN-CONTAINING PROTEIN 4-RELATED"/>
    <property type="match status" value="1"/>
</dbReference>
<dbReference type="PANTHER" id="PTHR36911">
    <property type="entry name" value="LIM ZINC-BINDING DOMAIN-CONTAINING PROTEIN-RELATED"/>
    <property type="match status" value="1"/>
</dbReference>
<dbReference type="Proteomes" id="UP000291116">
    <property type="component" value="Unassembled WGS sequence"/>
</dbReference>
<evidence type="ECO:0000256" key="2">
    <source>
        <dbReference type="SAM" id="Phobius"/>
    </source>
</evidence>
<feature type="compositionally biased region" description="Acidic residues" evidence="1">
    <location>
        <begin position="285"/>
        <end position="318"/>
    </location>
</feature>
<feature type="region of interest" description="Disordered" evidence="1">
    <location>
        <begin position="285"/>
        <end position="319"/>
    </location>
</feature>
<feature type="transmembrane region" description="Helical" evidence="2">
    <location>
        <begin position="721"/>
        <end position="737"/>
    </location>
</feature>
<keyword evidence="2" id="KW-1133">Transmembrane helix</keyword>
<gene>
    <name evidence="3" type="ORF">PSNMU_V1.4_AUG-EV-PASAV3_0032600</name>
</gene>
<keyword evidence="2" id="KW-0812">Transmembrane</keyword>
<name>A0A448Z3I3_9STRA</name>
<sequence length="779" mass="87140">MRNTTIGNDHRRRGLKRELSPGAKEGASLGPEREDRPSKGLARKGRQGRSGSSPLRFSSFAASWLLLAACLCSSVTRVACSDDAYGYYGSNNDDASNNNYNNNYYGGNNYNNNNNNYNNNGNNYGGNYNNNYNGNNNNNNDDGGNNYNYNGNNNNDDANANANDDANNVDYYDYEAPGYDDEYNKQWEDDNIDLDVDGFDGVSIAPVSCVNYLTGHFIKFELYETENSYQCHFGQIGTFVVSIAHYMRAYFNYQALTYGNAFSLPDDVGYLNCIPLKMEKYGYGDDDVNGDDASGDDANGDDAAEDQDQESGDEDENESGQAVLYAKVGCLAKETFSSNTFQLHLYTDDKCTEPYDDGQTDQQHANKGYLIDLDTYYDAKDGDDAAQDDGIRYTDYPQDKRTLLFSTKVSFRPSFYTCQSCKPPQISQTFNKFAGNYYDDMFISQYGMTQSAYNAYLEEKAEQEAAAAECNNCQYFHYSADDSVDDFSSVNDDGSSANDDVQALDDAYYNAVDDYSYQSSNNYNNGNDDGNGRRLTSTTTTMTSDEPRRLGEVPSAVTKELSSALVPVQSELEKFESEFWTSVDAQLEDRERFLYENKYGGVDSWNICEQVYKYGLYCDEECQSLDAFKTDQWSGANIVLLSIMCTFMGAMVMLVVSKRLNAARKARRQKSFFDANDFDMSASGIDTSSIPGLPPMAMFTMFGAVMVIITVLASLHFVNETLVFAVVCCILLFIYMLKITLFSARKRPVLLTSPNHEDVFGYNNADDDFSQSGRRGFFS</sequence>
<protein>
    <submittedName>
        <fullName evidence="3">Uncharacterized protein</fullName>
    </submittedName>
</protein>
<proteinExistence type="predicted"/>
<dbReference type="EMBL" id="CAACVS010000093">
    <property type="protein sequence ID" value="VEU36554.1"/>
    <property type="molecule type" value="Genomic_DNA"/>
</dbReference>
<dbReference type="OrthoDB" id="41569at2759"/>
<keyword evidence="2" id="KW-0472">Membrane</keyword>
<feature type="region of interest" description="Disordered" evidence="1">
    <location>
        <begin position="87"/>
        <end position="165"/>
    </location>
</feature>
<feature type="compositionally biased region" description="Low complexity" evidence="1">
    <location>
        <begin position="519"/>
        <end position="528"/>
    </location>
</feature>
<evidence type="ECO:0000313" key="3">
    <source>
        <dbReference type="EMBL" id="VEU36554.1"/>
    </source>
</evidence>
<organism evidence="3 4">
    <name type="scientific">Pseudo-nitzschia multistriata</name>
    <dbReference type="NCBI Taxonomy" id="183589"/>
    <lineage>
        <taxon>Eukaryota</taxon>
        <taxon>Sar</taxon>
        <taxon>Stramenopiles</taxon>
        <taxon>Ochrophyta</taxon>
        <taxon>Bacillariophyta</taxon>
        <taxon>Bacillariophyceae</taxon>
        <taxon>Bacillariophycidae</taxon>
        <taxon>Bacillariales</taxon>
        <taxon>Bacillariaceae</taxon>
        <taxon>Pseudo-nitzschia</taxon>
    </lineage>
</organism>
<accession>A0A448Z3I3</accession>